<feature type="region of interest" description="Disordered" evidence="2">
    <location>
        <begin position="607"/>
        <end position="644"/>
    </location>
</feature>
<reference evidence="4" key="3">
    <citation type="submission" date="2025-09" db="UniProtKB">
        <authorList>
            <consortium name="Ensembl"/>
        </authorList>
    </citation>
    <scope>IDENTIFICATION</scope>
    <source>
        <strain evidence="4">Brown Norway</strain>
    </source>
</reference>
<feature type="region of interest" description="Disordered" evidence="2">
    <location>
        <begin position="525"/>
        <end position="547"/>
    </location>
</feature>
<feature type="chain" id="PRO_5047277252" evidence="3">
    <location>
        <begin position="19"/>
        <end position="846"/>
    </location>
</feature>
<sequence length="846" mass="98769">MRPLLCINILYLFLQSSFEPDNVGHWIKELVNEWLDNKLKQELASDGEGESTVLSSPPVPDAHGHLKYDRFDDLCGYLEEEEESATVQKFIEHLLHKEVVASEVVEELGMKENQGKRQQKDPRLTMEMRHKQVKENRLRREKQLESQRVESALKKAAFLEAQCLVQEEKKRKALLAKKEKEEIQREMVKLRREILERRHTVEEAWKTEKKRQEESSQRNAERKMMKSAHIHLGEEKVAKERKRELREILIRTFKENQQCQKRYFSAWHKLILDHRIKLGKAGTLSDWKLQLKVLRAWRDHTRSQKLERETKALENDLREENRKQQLATEFNRKQVLRYCFGGWQRWHGSEVIKRELALAKEQTRKKMDELLKAASLGKLNSKGSSGIGLLAEAPAVVDPAVGSGEVTIMSPLWEKPPVENSGCTLSHSPERTTKGNFQGTLPDVSQNTPGTKQAKTAAGETSEQPGSREDPGTTTQEADAVCVGHFRCHHVYQQQLIEKQKKKLEEQQKTIQKLKANQWLAEARQASERTTAATGGHSCSQSNLRGAGDLQGTCQRLLKCKDSRADSRKPLSPSKRTLKQPTAPHPLLKAMEERAIQRAERRQILAERKKKQEEDKLAQLKSQEEERQKKDAEEKEAQLERKREEKRLKKMKELEKQKRIQRSQELEAVAKGHYEKTLLRKRGLEPWKRLRVQSKQNTEVAEEHHSLTSQRKCLLSWLQYSQERLATMTAKADQFYSQLLCRRVIRGWLQYVSDVEEEVRKLCVYLLQKKTFKAWLSTVKELEMESQKKLKVAAEHCDRKILRVTLEMWKAFVKLTKEDRVREERRDQLRRKVAEILPDFQMLVPS</sequence>
<name>A0ABK0LPB0_RAT</name>
<proteinExistence type="predicted"/>
<evidence type="ECO:0000313" key="5">
    <source>
        <dbReference type="Proteomes" id="UP000002494"/>
    </source>
</evidence>
<evidence type="ECO:0000313" key="4">
    <source>
        <dbReference type="Ensembl" id="ENSRNOP00000112813.1"/>
    </source>
</evidence>
<dbReference type="PANTHER" id="PTHR22028:SF5">
    <property type="entry name" value="COILED-COIL DOMAIN-CONTAINING PROTEIN 191"/>
    <property type="match status" value="1"/>
</dbReference>
<gene>
    <name evidence="4" type="primary">Ccdc191</name>
</gene>
<dbReference type="Ensembl" id="ENSRNOT00000167240.1">
    <property type="protein sequence ID" value="ENSRNOP00000112813.1"/>
    <property type="gene ID" value="ENSRNOG00000057815.4"/>
</dbReference>
<feature type="signal peptide" evidence="3">
    <location>
        <begin position="1"/>
        <end position="18"/>
    </location>
</feature>
<feature type="region of interest" description="Disordered" evidence="2">
    <location>
        <begin position="561"/>
        <end position="588"/>
    </location>
</feature>
<protein>
    <submittedName>
        <fullName evidence="4">Coiled-coil domain containing 191</fullName>
    </submittedName>
</protein>
<feature type="compositionally biased region" description="Polar residues" evidence="2">
    <location>
        <begin position="434"/>
        <end position="465"/>
    </location>
</feature>
<organism evidence="4 5">
    <name type="scientific">Rattus norvegicus</name>
    <name type="common">Rat</name>
    <dbReference type="NCBI Taxonomy" id="10116"/>
    <lineage>
        <taxon>Eukaryota</taxon>
        <taxon>Metazoa</taxon>
        <taxon>Chordata</taxon>
        <taxon>Craniata</taxon>
        <taxon>Vertebrata</taxon>
        <taxon>Euteleostomi</taxon>
        <taxon>Mammalia</taxon>
        <taxon>Eutheria</taxon>
        <taxon>Euarchontoglires</taxon>
        <taxon>Glires</taxon>
        <taxon>Rodentia</taxon>
        <taxon>Myomorpha</taxon>
        <taxon>Muroidea</taxon>
        <taxon>Muridae</taxon>
        <taxon>Murinae</taxon>
        <taxon>Rattus</taxon>
    </lineage>
</organism>
<reference evidence="4" key="1">
    <citation type="submission" date="2024-01" db="EMBL/GenBank/DDBJ databases">
        <title>GRCr8: a new rat reference genome assembly contstructed from accurate long reads and long range scaffolding.</title>
        <authorList>
            <person name="Doris P.A."/>
            <person name="Kalbfleisch T."/>
            <person name="Li K."/>
            <person name="Howe K."/>
            <person name="Wood J."/>
        </authorList>
    </citation>
    <scope>NUCLEOTIDE SEQUENCE [LARGE SCALE GENOMIC DNA]</scope>
    <source>
        <strain evidence="4">Brown Norway</strain>
    </source>
</reference>
<feature type="coiled-coil region" evidence="1">
    <location>
        <begin position="164"/>
        <end position="200"/>
    </location>
</feature>
<keyword evidence="3" id="KW-0732">Signal</keyword>
<dbReference type="RGD" id="1566314">
    <property type="gene designation" value="Ccdc191"/>
</dbReference>
<feature type="coiled-coil region" evidence="1">
    <location>
        <begin position="494"/>
        <end position="524"/>
    </location>
</feature>
<dbReference type="InterPro" id="IPR052270">
    <property type="entry name" value="CACF_protein"/>
</dbReference>
<dbReference type="Proteomes" id="UP000002494">
    <property type="component" value="Chromosome 11"/>
</dbReference>
<dbReference type="GeneTree" id="ENSGT00940000154110"/>
<keyword evidence="1" id="KW-0175">Coiled coil</keyword>
<evidence type="ECO:0000256" key="2">
    <source>
        <dbReference type="SAM" id="MobiDB-lite"/>
    </source>
</evidence>
<reference evidence="4" key="2">
    <citation type="submission" date="2025-08" db="UniProtKB">
        <authorList>
            <consortium name="Ensembl"/>
        </authorList>
    </citation>
    <scope>IDENTIFICATION</scope>
    <source>
        <strain evidence="4">Brown Norway</strain>
    </source>
</reference>
<evidence type="ECO:0000256" key="3">
    <source>
        <dbReference type="SAM" id="SignalP"/>
    </source>
</evidence>
<dbReference type="PANTHER" id="PTHR22028">
    <property type="entry name" value="SFI1 SPINDLE BODY DOMAIN-CONTAINING PROTEIN-RELATED"/>
    <property type="match status" value="1"/>
</dbReference>
<feature type="region of interest" description="Disordered" evidence="2">
    <location>
        <begin position="418"/>
        <end position="476"/>
    </location>
</feature>
<evidence type="ECO:0000256" key="1">
    <source>
        <dbReference type="SAM" id="Coils"/>
    </source>
</evidence>
<accession>A0ABK0LPB0</accession>
<feature type="compositionally biased region" description="Polar residues" evidence="2">
    <location>
        <begin position="528"/>
        <end position="544"/>
    </location>
</feature>
<keyword evidence="5" id="KW-1185">Reference proteome</keyword>